<evidence type="ECO:0000256" key="2">
    <source>
        <dbReference type="ARBA" id="ARBA00022679"/>
    </source>
</evidence>
<proteinExistence type="predicted"/>
<evidence type="ECO:0000313" key="6">
    <source>
        <dbReference type="Proteomes" id="UP000176988"/>
    </source>
</evidence>
<gene>
    <name evidence="5" type="ORF">A2480_01250</name>
</gene>
<dbReference type="Gene3D" id="1.10.8.10">
    <property type="entry name" value="DNA helicase RuvA subunit, C-terminal domain"/>
    <property type="match status" value="1"/>
</dbReference>
<dbReference type="CDD" id="cd02440">
    <property type="entry name" value="AdoMet_MTases"/>
    <property type="match status" value="1"/>
</dbReference>
<accession>A0A1F7WEJ4</accession>
<dbReference type="GO" id="GO:0008276">
    <property type="term" value="F:protein methyltransferase activity"/>
    <property type="evidence" value="ECO:0007669"/>
    <property type="project" value="InterPro"/>
</dbReference>
<dbReference type="GO" id="GO:0032259">
    <property type="term" value="P:methylation"/>
    <property type="evidence" value="ECO:0007669"/>
    <property type="project" value="UniProtKB-KW"/>
</dbReference>
<dbReference type="Pfam" id="PF06325">
    <property type="entry name" value="PrmA"/>
    <property type="match status" value="1"/>
</dbReference>
<dbReference type="InterPro" id="IPR050320">
    <property type="entry name" value="N5-glutamine_MTase"/>
</dbReference>
<dbReference type="STRING" id="1802424.A2480_01250"/>
<dbReference type="SUPFAM" id="SSF53335">
    <property type="entry name" value="S-adenosyl-L-methionine-dependent methyltransferases"/>
    <property type="match status" value="1"/>
</dbReference>
<dbReference type="Pfam" id="PF17827">
    <property type="entry name" value="PrmC_N"/>
    <property type="match status" value="1"/>
</dbReference>
<dbReference type="NCBIfam" id="TIGR00536">
    <property type="entry name" value="hemK_fam"/>
    <property type="match status" value="1"/>
</dbReference>
<name>A0A1F7WEJ4_9BACT</name>
<sequence length="294" mass="33028">MNLGEAYILTLSKLREHRCPGSDPERETADFLSWATSQSKETQLIHPEVLLLPDQESLLTEMIERRLRHEPLERITGQTNFLRRKFEISKDTLIPRPATEILVQAALKLINNNVPTDIWDIGTGSGCIAITMALESSIARVLATDTSELALQVARRNAEVNNIGGHVNFLLGELTDPLQQSWSIDVPLIILANLPYIPTDQLKNLIPDVRDFEPRTALDGGPDGLLIYRLLLDRLEALFLKGRPTSIRLFFEHLPEQFETLSSEITVRFTPTEITPITSNTNNDSKIGLTAKLF</sequence>
<keyword evidence="1" id="KW-0489">Methyltransferase</keyword>
<keyword evidence="3" id="KW-0949">S-adenosyl-L-methionine</keyword>
<dbReference type="InterPro" id="IPR040758">
    <property type="entry name" value="PrmC_N"/>
</dbReference>
<protein>
    <recommendedName>
        <fullName evidence="4">Release factor glutamine methyltransferase N-terminal domain-containing protein</fullName>
    </recommendedName>
</protein>
<organism evidence="5 6">
    <name type="scientific">Candidatus Uhrbacteria bacterium RIFOXYC2_FULL_47_19</name>
    <dbReference type="NCBI Taxonomy" id="1802424"/>
    <lineage>
        <taxon>Bacteria</taxon>
        <taxon>Candidatus Uhriibacteriota</taxon>
    </lineage>
</organism>
<keyword evidence="2" id="KW-0808">Transferase</keyword>
<evidence type="ECO:0000313" key="5">
    <source>
        <dbReference type="EMBL" id="OGM00819.1"/>
    </source>
</evidence>
<dbReference type="InterPro" id="IPR029063">
    <property type="entry name" value="SAM-dependent_MTases_sf"/>
</dbReference>
<dbReference type="InterPro" id="IPR004556">
    <property type="entry name" value="HemK-like"/>
</dbReference>
<dbReference type="Proteomes" id="UP000176988">
    <property type="component" value="Unassembled WGS sequence"/>
</dbReference>
<comment type="caution">
    <text evidence="5">The sequence shown here is derived from an EMBL/GenBank/DDBJ whole genome shotgun (WGS) entry which is preliminary data.</text>
</comment>
<feature type="domain" description="Release factor glutamine methyltransferase N-terminal" evidence="4">
    <location>
        <begin position="22"/>
        <end position="77"/>
    </location>
</feature>
<dbReference type="PANTHER" id="PTHR18895:SF74">
    <property type="entry name" value="MTRF1L RELEASE FACTOR GLUTAMINE METHYLTRANSFERASE"/>
    <property type="match status" value="1"/>
</dbReference>
<evidence type="ECO:0000256" key="1">
    <source>
        <dbReference type="ARBA" id="ARBA00022603"/>
    </source>
</evidence>
<reference evidence="5 6" key="1">
    <citation type="journal article" date="2016" name="Nat. Commun.">
        <title>Thousands of microbial genomes shed light on interconnected biogeochemical processes in an aquifer system.</title>
        <authorList>
            <person name="Anantharaman K."/>
            <person name="Brown C.T."/>
            <person name="Hug L.A."/>
            <person name="Sharon I."/>
            <person name="Castelle C.J."/>
            <person name="Probst A.J."/>
            <person name="Thomas B.C."/>
            <person name="Singh A."/>
            <person name="Wilkins M.J."/>
            <person name="Karaoz U."/>
            <person name="Brodie E.L."/>
            <person name="Williams K.H."/>
            <person name="Hubbard S.S."/>
            <person name="Banfield J.F."/>
        </authorList>
    </citation>
    <scope>NUCLEOTIDE SEQUENCE [LARGE SCALE GENOMIC DNA]</scope>
</reference>
<dbReference type="EMBL" id="MGFG01000023">
    <property type="protein sequence ID" value="OGM00819.1"/>
    <property type="molecule type" value="Genomic_DNA"/>
</dbReference>
<evidence type="ECO:0000256" key="3">
    <source>
        <dbReference type="ARBA" id="ARBA00022691"/>
    </source>
</evidence>
<dbReference type="PANTHER" id="PTHR18895">
    <property type="entry name" value="HEMK METHYLTRANSFERASE"/>
    <property type="match status" value="1"/>
</dbReference>
<dbReference type="Gene3D" id="3.40.50.150">
    <property type="entry name" value="Vaccinia Virus protein VP39"/>
    <property type="match status" value="1"/>
</dbReference>
<dbReference type="AlphaFoldDB" id="A0A1F7WEJ4"/>
<evidence type="ECO:0000259" key="4">
    <source>
        <dbReference type="Pfam" id="PF17827"/>
    </source>
</evidence>